<feature type="active site" description="Charge relay system" evidence="5">
    <location>
        <position position="173"/>
    </location>
</feature>
<reference evidence="8 9" key="1">
    <citation type="submission" date="2015-07" db="EMBL/GenBank/DDBJ databases">
        <authorList>
            <person name="Noorani M."/>
        </authorList>
    </citation>
    <scope>NUCLEOTIDE SEQUENCE [LARGE SCALE GENOMIC DNA]</scope>
    <source>
        <strain evidence="8">BBA 69670</strain>
    </source>
</reference>
<protein>
    <submittedName>
        <fullName evidence="8">Subtilisin-like protease CPC735_031240</fullName>
    </submittedName>
</protein>
<dbReference type="Gene3D" id="3.40.50.200">
    <property type="entry name" value="Peptidase S8/S53 domain"/>
    <property type="match status" value="1"/>
</dbReference>
<accession>A0A0K6G7P6</accession>
<dbReference type="InterPro" id="IPR015500">
    <property type="entry name" value="Peptidase_S8_subtilisin-rel"/>
</dbReference>
<evidence type="ECO:0000313" key="9">
    <source>
        <dbReference type="Proteomes" id="UP000044841"/>
    </source>
</evidence>
<organism evidence="8 9">
    <name type="scientific">Rhizoctonia solani</name>
    <dbReference type="NCBI Taxonomy" id="456999"/>
    <lineage>
        <taxon>Eukaryota</taxon>
        <taxon>Fungi</taxon>
        <taxon>Dikarya</taxon>
        <taxon>Basidiomycota</taxon>
        <taxon>Agaricomycotina</taxon>
        <taxon>Agaricomycetes</taxon>
        <taxon>Cantharellales</taxon>
        <taxon>Ceratobasidiaceae</taxon>
        <taxon>Rhizoctonia</taxon>
    </lineage>
</organism>
<dbReference type="Pfam" id="PF00082">
    <property type="entry name" value="Peptidase_S8"/>
    <property type="match status" value="1"/>
</dbReference>
<dbReference type="InterPro" id="IPR034193">
    <property type="entry name" value="PCSK9_ProteinaseK-like"/>
</dbReference>
<dbReference type="GO" id="GO:0004252">
    <property type="term" value="F:serine-type endopeptidase activity"/>
    <property type="evidence" value="ECO:0007669"/>
    <property type="project" value="UniProtKB-UniRule"/>
</dbReference>
<dbReference type="PANTHER" id="PTHR43806">
    <property type="entry name" value="PEPTIDASE S8"/>
    <property type="match status" value="1"/>
</dbReference>
<gene>
    <name evidence="8" type="ORF">RSOLAG22IIIB_11183</name>
</gene>
<dbReference type="InterPro" id="IPR022398">
    <property type="entry name" value="Peptidase_S8_His-AS"/>
</dbReference>
<sequence length="429" mass="45690">MSQPPDSVDIDQSELDDVSKTYIVGLHNRTVLHALIGGALQVILKSDDNGLDSEDTLDKHWDWVKERDNNGLDSGPEWCLGGYQAKLSESAIEDLKKREEVVDVVQDRFGTLDMNVNQPANIASANNAPWNLQRLSSTAPLGQNADPAALTFTYRRPEVAGLAAKPVHVYILDTGIITNHQEFQGRQVFQGPNYSQDQTNNHDTHGHGTHVAGTVGGNQCGVARNPGVRITGVKVTTGHGLIDGGRAVRLSAVIRGLQWVSEQHRANPEVPAIINMSLRYVPGDDALDQFVDRVVAQDMHVVVSAGNAGQDATSQSPARARGALAVGGSTIRDGLYVNSNFGPKVAIFAPGVGIVSAGIETPAELVSKTGTSMASPLVAGTIAWLIQQEGNRPPQAMLQRLQELAGASGRVVAGVPANTTNQLIWNGVQ</sequence>
<feature type="domain" description="Peptidase S8/S53" evidence="7">
    <location>
        <begin position="167"/>
        <end position="399"/>
    </location>
</feature>
<evidence type="ECO:0000313" key="8">
    <source>
        <dbReference type="EMBL" id="CUA74389.1"/>
    </source>
</evidence>
<dbReference type="PANTHER" id="PTHR43806:SF11">
    <property type="entry name" value="CEREVISIN-RELATED"/>
    <property type="match status" value="1"/>
</dbReference>
<keyword evidence="4 5" id="KW-0720">Serine protease</keyword>
<dbReference type="PRINTS" id="PR00723">
    <property type="entry name" value="SUBTILISIN"/>
</dbReference>
<dbReference type="InterPro" id="IPR023828">
    <property type="entry name" value="Peptidase_S8_Ser-AS"/>
</dbReference>
<evidence type="ECO:0000256" key="5">
    <source>
        <dbReference type="PROSITE-ProRule" id="PRU01240"/>
    </source>
</evidence>
<dbReference type="GO" id="GO:0005615">
    <property type="term" value="C:extracellular space"/>
    <property type="evidence" value="ECO:0007669"/>
    <property type="project" value="TreeGrafter"/>
</dbReference>
<proteinExistence type="inferred from homology"/>
<dbReference type="InterPro" id="IPR036852">
    <property type="entry name" value="Peptidase_S8/S53_dom_sf"/>
</dbReference>
<keyword evidence="3 5" id="KW-0378">Hydrolase</keyword>
<dbReference type="PROSITE" id="PS00137">
    <property type="entry name" value="SUBTILASE_HIS"/>
    <property type="match status" value="1"/>
</dbReference>
<evidence type="ECO:0000256" key="3">
    <source>
        <dbReference type="ARBA" id="ARBA00022801"/>
    </source>
</evidence>
<dbReference type="InterPro" id="IPR000209">
    <property type="entry name" value="Peptidase_S8/S53_dom"/>
</dbReference>
<dbReference type="GO" id="GO:0006508">
    <property type="term" value="P:proteolysis"/>
    <property type="evidence" value="ECO:0007669"/>
    <property type="project" value="UniProtKB-KW"/>
</dbReference>
<dbReference type="InterPro" id="IPR023827">
    <property type="entry name" value="Peptidase_S8_Asp-AS"/>
</dbReference>
<evidence type="ECO:0000259" key="7">
    <source>
        <dbReference type="Pfam" id="PF00082"/>
    </source>
</evidence>
<dbReference type="PROSITE" id="PS00138">
    <property type="entry name" value="SUBTILASE_SER"/>
    <property type="match status" value="1"/>
</dbReference>
<evidence type="ECO:0000256" key="2">
    <source>
        <dbReference type="ARBA" id="ARBA00022670"/>
    </source>
</evidence>
<dbReference type="PROSITE" id="PS00136">
    <property type="entry name" value="SUBTILASE_ASP"/>
    <property type="match status" value="1"/>
</dbReference>
<dbReference type="Proteomes" id="UP000044841">
    <property type="component" value="Unassembled WGS sequence"/>
</dbReference>
<dbReference type="AlphaFoldDB" id="A0A0K6G7P6"/>
<evidence type="ECO:0000256" key="4">
    <source>
        <dbReference type="ARBA" id="ARBA00022825"/>
    </source>
</evidence>
<keyword evidence="9" id="KW-1185">Reference proteome</keyword>
<dbReference type="InterPro" id="IPR050131">
    <property type="entry name" value="Peptidase_S8_subtilisin-like"/>
</dbReference>
<evidence type="ECO:0000256" key="6">
    <source>
        <dbReference type="RuleBase" id="RU003355"/>
    </source>
</evidence>
<keyword evidence="2 5" id="KW-0645">Protease</keyword>
<evidence type="ECO:0000256" key="1">
    <source>
        <dbReference type="ARBA" id="ARBA00011073"/>
    </source>
</evidence>
<feature type="active site" description="Charge relay system" evidence="5">
    <location>
        <position position="372"/>
    </location>
</feature>
<dbReference type="CDD" id="cd04077">
    <property type="entry name" value="Peptidases_S8_PCSK9_ProteinaseK_like"/>
    <property type="match status" value="1"/>
</dbReference>
<dbReference type="PROSITE" id="PS51892">
    <property type="entry name" value="SUBTILASE"/>
    <property type="match status" value="1"/>
</dbReference>
<dbReference type="SUPFAM" id="SSF52743">
    <property type="entry name" value="Subtilisin-like"/>
    <property type="match status" value="1"/>
</dbReference>
<dbReference type="EMBL" id="CYGV01001439">
    <property type="protein sequence ID" value="CUA74389.1"/>
    <property type="molecule type" value="Genomic_DNA"/>
</dbReference>
<name>A0A0K6G7P6_9AGAM</name>
<comment type="similarity">
    <text evidence="1 5 6">Belongs to the peptidase S8 family.</text>
</comment>
<feature type="active site" description="Charge relay system" evidence="5">
    <location>
        <position position="207"/>
    </location>
</feature>